<proteinExistence type="predicted"/>
<accession>A0A4Y7RN00</accession>
<keyword evidence="3" id="KW-0067">ATP-binding</keyword>
<dbReference type="OrthoDB" id="9782422at2"/>
<dbReference type="NCBIfam" id="TIGR00724">
    <property type="entry name" value="urea_amlyse_rel"/>
    <property type="match status" value="1"/>
</dbReference>
<reference evidence="5 6" key="1">
    <citation type="journal article" date="2018" name="Environ. Microbiol.">
        <title>Novel energy conservation strategies and behaviour of Pelotomaculum schinkii driving syntrophic propionate catabolism.</title>
        <authorList>
            <person name="Hidalgo-Ahumada C.A.P."/>
            <person name="Nobu M.K."/>
            <person name="Narihiro T."/>
            <person name="Tamaki H."/>
            <person name="Liu W.T."/>
            <person name="Kamagata Y."/>
            <person name="Stams A.J.M."/>
            <person name="Imachi H."/>
            <person name="Sousa D.Z."/>
        </authorList>
    </citation>
    <scope>NUCLEOTIDE SEQUENCE [LARGE SCALE GENOMIC DNA]</scope>
    <source>
        <strain evidence="5 6">MGP</strain>
    </source>
</reference>
<dbReference type="Proteomes" id="UP000297597">
    <property type="component" value="Unassembled WGS sequence"/>
</dbReference>
<keyword evidence="1" id="KW-0547">Nucleotide-binding</keyword>
<dbReference type="GO" id="GO:0005524">
    <property type="term" value="F:ATP binding"/>
    <property type="evidence" value="ECO:0007669"/>
    <property type="project" value="UniProtKB-KW"/>
</dbReference>
<dbReference type="InterPro" id="IPR003778">
    <property type="entry name" value="CT_A_B"/>
</dbReference>
<dbReference type="InterPro" id="IPR029000">
    <property type="entry name" value="Cyclophilin-like_dom_sf"/>
</dbReference>
<keyword evidence="2" id="KW-0378">Hydrolase</keyword>
<evidence type="ECO:0000313" key="5">
    <source>
        <dbReference type="EMBL" id="TEB10374.1"/>
    </source>
</evidence>
<dbReference type="EMBL" id="QFFZ01000027">
    <property type="protein sequence ID" value="TEB10374.1"/>
    <property type="molecule type" value="Genomic_DNA"/>
</dbReference>
<evidence type="ECO:0000256" key="2">
    <source>
        <dbReference type="ARBA" id="ARBA00022801"/>
    </source>
</evidence>
<name>A0A4Y7RN00_9FIRM</name>
<evidence type="ECO:0000313" key="6">
    <source>
        <dbReference type="Proteomes" id="UP000297597"/>
    </source>
</evidence>
<organism evidence="5 6">
    <name type="scientific">Pelotomaculum propionicicum</name>
    <dbReference type="NCBI Taxonomy" id="258475"/>
    <lineage>
        <taxon>Bacteria</taxon>
        <taxon>Bacillati</taxon>
        <taxon>Bacillota</taxon>
        <taxon>Clostridia</taxon>
        <taxon>Eubacteriales</taxon>
        <taxon>Desulfotomaculaceae</taxon>
        <taxon>Pelotomaculum</taxon>
    </lineage>
</organism>
<dbReference type="Pfam" id="PF02626">
    <property type="entry name" value="CT_A_B"/>
    <property type="match status" value="1"/>
</dbReference>
<dbReference type="GO" id="GO:0016787">
    <property type="term" value="F:hydrolase activity"/>
    <property type="evidence" value="ECO:0007669"/>
    <property type="project" value="UniProtKB-KW"/>
</dbReference>
<comment type="caution">
    <text evidence="5">The sequence shown here is derived from an EMBL/GenBank/DDBJ whole genome shotgun (WGS) entry which is preliminary data.</text>
</comment>
<dbReference type="Gene3D" id="2.40.100.10">
    <property type="entry name" value="Cyclophilin-like"/>
    <property type="match status" value="1"/>
</dbReference>
<dbReference type="AlphaFoldDB" id="A0A4Y7RN00"/>
<dbReference type="PANTHER" id="PTHR43309:SF3">
    <property type="entry name" value="5-OXOPROLINASE SUBUNIT C"/>
    <property type="match status" value="1"/>
</dbReference>
<dbReference type="RefSeq" id="WP_134214209.1">
    <property type="nucleotide sequence ID" value="NZ_QFFZ01000027.1"/>
</dbReference>
<evidence type="ECO:0000256" key="1">
    <source>
        <dbReference type="ARBA" id="ARBA00022741"/>
    </source>
</evidence>
<evidence type="ECO:0000259" key="4">
    <source>
        <dbReference type="SMART" id="SM00797"/>
    </source>
</evidence>
<evidence type="ECO:0000256" key="3">
    <source>
        <dbReference type="ARBA" id="ARBA00022840"/>
    </source>
</evidence>
<keyword evidence="6" id="KW-1185">Reference proteome</keyword>
<protein>
    <submittedName>
        <fullName evidence="5">KipI antagonist</fullName>
    </submittedName>
</protein>
<gene>
    <name evidence="5" type="primary">kipA</name>
    <name evidence="5" type="ORF">Pmgp_02386</name>
</gene>
<dbReference type="SMART" id="SM00797">
    <property type="entry name" value="AHS2"/>
    <property type="match status" value="1"/>
</dbReference>
<sequence>MLKIINGGIETVVEDWPGRIGYLDNGMSSSGAFDNVALGLANVLVGNQPGEAGIEIAGGYFQAEFETDAVISVTGTDMKPTLNNQPIPLWESIKVNKGDVIKFSHFAEFGFRAYIGVAGGIDVPLVLGSKSTCLFGSYGGYEGRKLQKDDVLKFGKPSKDLDSLKGRKLKPEAIPEYSREWVLRAIPGPNTSPDYLTKEGMDYLFANSHKVQLNSNRSAVRLAEASELSFARPDGGVAGSHPSNVLDHAYAIRGSLNICGNTPILLIADGPTLGGYMSALHVINADLWKIGQGTPGRDFIKFVFCTQEEAVEARKQQREWLSEKSLA</sequence>
<dbReference type="PANTHER" id="PTHR43309">
    <property type="entry name" value="5-OXOPROLINASE SUBUNIT C"/>
    <property type="match status" value="1"/>
</dbReference>
<dbReference type="InterPro" id="IPR052708">
    <property type="entry name" value="PxpC"/>
</dbReference>
<dbReference type="SUPFAM" id="SSF50891">
    <property type="entry name" value="Cyclophilin-like"/>
    <property type="match status" value="1"/>
</dbReference>
<feature type="domain" description="Carboxyltransferase" evidence="4">
    <location>
        <begin position="24"/>
        <end position="320"/>
    </location>
</feature>